<feature type="chain" id="PRO_5038393136" description="Lipoprotein" evidence="2">
    <location>
        <begin position="22"/>
        <end position="240"/>
    </location>
</feature>
<gene>
    <name evidence="3" type="ORF">FRY98_02000</name>
</gene>
<evidence type="ECO:0000256" key="2">
    <source>
        <dbReference type="SAM" id="SignalP"/>
    </source>
</evidence>
<feature type="signal peptide" evidence="2">
    <location>
        <begin position="1"/>
        <end position="21"/>
    </location>
</feature>
<accession>A0A5D0CYW6</accession>
<keyword evidence="2" id="KW-0732">Signal</keyword>
<comment type="caution">
    <text evidence="3">The sequence shown here is derived from an EMBL/GenBank/DDBJ whole genome shotgun (WGS) entry which is preliminary data.</text>
</comment>
<reference evidence="3 4" key="1">
    <citation type="submission" date="2019-08" db="EMBL/GenBank/DDBJ databases">
        <title>Genome sequencing of Paenibacillus faecis DSM 23593(T).</title>
        <authorList>
            <person name="Kook J.-K."/>
            <person name="Park S.-N."/>
            <person name="Lim Y.K."/>
        </authorList>
    </citation>
    <scope>NUCLEOTIDE SEQUENCE [LARGE SCALE GENOMIC DNA]</scope>
    <source>
        <strain evidence="3 4">DSM 23593</strain>
    </source>
</reference>
<dbReference type="EMBL" id="VSDO01000001">
    <property type="protein sequence ID" value="TYA14484.1"/>
    <property type="molecule type" value="Genomic_DNA"/>
</dbReference>
<dbReference type="RefSeq" id="WP_148450080.1">
    <property type="nucleotide sequence ID" value="NZ_VSDO01000001.1"/>
</dbReference>
<dbReference type="OrthoDB" id="86940at2"/>
<keyword evidence="4" id="KW-1185">Reference proteome</keyword>
<protein>
    <recommendedName>
        <fullName evidence="5">Lipoprotein</fullName>
    </recommendedName>
</protein>
<organism evidence="3 4">
    <name type="scientific">Paenibacillus faecis</name>
    <dbReference type="NCBI Taxonomy" id="862114"/>
    <lineage>
        <taxon>Bacteria</taxon>
        <taxon>Bacillati</taxon>
        <taxon>Bacillota</taxon>
        <taxon>Bacilli</taxon>
        <taxon>Bacillales</taxon>
        <taxon>Paenibacillaceae</taxon>
        <taxon>Paenibacillus</taxon>
    </lineage>
</organism>
<dbReference type="AlphaFoldDB" id="A0A5D0CYW6"/>
<proteinExistence type="predicted"/>
<sequence>MKKAMIRILCGTVLLSSLLSGCGGSSNLQQKSQNSKASPQPEASKTKDEIALKVDWTSLIPPGWHILIAEDESVKAEGDLNKDGIKDIAAVIEGASSEDTAPPRSLLIAFGDKERGYRLSIIADKVLLKADEGGVWGDPFEGLEINRGSVVVSHYGGSNWRWYQKYRFRYQNDDWYLIGATTGSYFNGTPMESMEEDDYNLLTGDYIEKRTNDQGRTVTKKGNRGVKPLVTLREFNIEDM</sequence>
<evidence type="ECO:0008006" key="5">
    <source>
        <dbReference type="Google" id="ProtNLM"/>
    </source>
</evidence>
<name>A0A5D0CYW6_9BACL</name>
<dbReference type="PROSITE" id="PS51257">
    <property type="entry name" value="PROKAR_LIPOPROTEIN"/>
    <property type="match status" value="1"/>
</dbReference>
<dbReference type="Proteomes" id="UP000325218">
    <property type="component" value="Unassembled WGS sequence"/>
</dbReference>
<evidence type="ECO:0000313" key="3">
    <source>
        <dbReference type="EMBL" id="TYA14484.1"/>
    </source>
</evidence>
<feature type="region of interest" description="Disordered" evidence="1">
    <location>
        <begin position="25"/>
        <end position="47"/>
    </location>
</feature>
<evidence type="ECO:0000256" key="1">
    <source>
        <dbReference type="SAM" id="MobiDB-lite"/>
    </source>
</evidence>
<evidence type="ECO:0000313" key="4">
    <source>
        <dbReference type="Proteomes" id="UP000325218"/>
    </source>
</evidence>
<feature type="compositionally biased region" description="Low complexity" evidence="1">
    <location>
        <begin position="25"/>
        <end position="38"/>
    </location>
</feature>